<dbReference type="EMBL" id="CP003108">
    <property type="protein sequence ID" value="AET68890.1"/>
    <property type="molecule type" value="Genomic_DNA"/>
</dbReference>
<organism evidence="1 2">
    <name type="scientific">Desulfosporosinus orientis (strain ATCC 19365 / DSM 765 / NCIMB 8382 / VKM B-1628 / Singapore I)</name>
    <name type="common">Desulfotomaculum orientis</name>
    <dbReference type="NCBI Taxonomy" id="768706"/>
    <lineage>
        <taxon>Bacteria</taxon>
        <taxon>Bacillati</taxon>
        <taxon>Bacillota</taxon>
        <taxon>Clostridia</taxon>
        <taxon>Eubacteriales</taxon>
        <taxon>Desulfitobacteriaceae</taxon>
        <taxon>Desulfosporosinus</taxon>
    </lineage>
</organism>
<evidence type="ECO:0008006" key="3">
    <source>
        <dbReference type="Google" id="ProtNLM"/>
    </source>
</evidence>
<dbReference type="eggNOG" id="COG5164">
    <property type="taxonomic scope" value="Bacteria"/>
</dbReference>
<reference evidence="1 2" key="2">
    <citation type="journal article" date="2012" name="J. Bacteriol.">
        <title>Complete genome sequences of Desulfosporosinus orientis DSM765T, Desulfosporosinus youngiae DSM17734T, Desulfosporosinus meridiei DSM13257T, and Desulfosporosinus acidiphilus DSM22704T.</title>
        <authorList>
            <person name="Pester M."/>
            <person name="Brambilla E."/>
            <person name="Alazard D."/>
            <person name="Rattei T."/>
            <person name="Weinmaier T."/>
            <person name="Han J."/>
            <person name="Lucas S."/>
            <person name="Lapidus A."/>
            <person name="Cheng J.F."/>
            <person name="Goodwin L."/>
            <person name="Pitluck S."/>
            <person name="Peters L."/>
            <person name="Ovchinnikova G."/>
            <person name="Teshima H."/>
            <person name="Detter J.C."/>
            <person name="Han C.S."/>
            <person name="Tapia R."/>
            <person name="Land M.L."/>
            <person name="Hauser L."/>
            <person name="Kyrpides N.C."/>
            <person name="Ivanova N.N."/>
            <person name="Pagani I."/>
            <person name="Huntmann M."/>
            <person name="Wei C.L."/>
            <person name="Davenport K.W."/>
            <person name="Daligault H."/>
            <person name="Chain P.S."/>
            <person name="Chen A."/>
            <person name="Mavromatis K."/>
            <person name="Markowitz V."/>
            <person name="Szeto E."/>
            <person name="Mikhailova N."/>
            <person name="Pati A."/>
            <person name="Wagner M."/>
            <person name="Woyke T."/>
            <person name="Ollivier B."/>
            <person name="Klenk H.P."/>
            <person name="Spring S."/>
            <person name="Loy A."/>
        </authorList>
    </citation>
    <scope>NUCLEOTIDE SEQUENCE [LARGE SCALE GENOMIC DNA]</scope>
    <source>
        <strain evidence="2">ATCC 19365 / DSM 765 / NCIMB 8382 / VKM B-1628</strain>
    </source>
</reference>
<dbReference type="KEGG" id="dor:Desor_3395"/>
<dbReference type="STRING" id="768706.Desor_3395"/>
<reference evidence="2" key="1">
    <citation type="submission" date="2011-11" db="EMBL/GenBank/DDBJ databases">
        <title>Complete sequence of Desulfosporosinus orientis DSM 765.</title>
        <authorList>
            <person name="Lucas S."/>
            <person name="Han J."/>
            <person name="Lapidus A."/>
            <person name="Cheng J.-F."/>
            <person name="Goodwin L."/>
            <person name="Pitluck S."/>
            <person name="Peters L."/>
            <person name="Ovchinnikova G."/>
            <person name="Teshima H."/>
            <person name="Detter J.C."/>
            <person name="Han C."/>
            <person name="Tapia R."/>
            <person name="Land M."/>
            <person name="Hauser L."/>
            <person name="Kyrpides N."/>
            <person name="Ivanova N."/>
            <person name="Pagani I."/>
            <person name="Pester M."/>
            <person name="Spring S."/>
            <person name="Ollivier B."/>
            <person name="Rattei T."/>
            <person name="Klenk H.-P."/>
            <person name="Wagner M."/>
            <person name="Loy A."/>
            <person name="Woyke T."/>
        </authorList>
    </citation>
    <scope>NUCLEOTIDE SEQUENCE [LARGE SCALE GENOMIC DNA]</scope>
    <source>
        <strain evidence="2">ATCC 19365 / DSM 765 / NCIMB 8382 / VKM B-1628</strain>
    </source>
</reference>
<protein>
    <recommendedName>
        <fullName evidence="3">Flagellar hook-length control protein FliK</fullName>
    </recommendedName>
</protein>
<evidence type="ECO:0000313" key="2">
    <source>
        <dbReference type="Proteomes" id="UP000006346"/>
    </source>
</evidence>
<evidence type="ECO:0000313" key="1">
    <source>
        <dbReference type="EMBL" id="AET68890.1"/>
    </source>
</evidence>
<proteinExistence type="predicted"/>
<keyword evidence="2" id="KW-1185">Reference proteome</keyword>
<dbReference type="RefSeq" id="WP_014185698.1">
    <property type="nucleotide sequence ID" value="NC_016584.1"/>
</dbReference>
<dbReference type="Proteomes" id="UP000006346">
    <property type="component" value="Chromosome"/>
</dbReference>
<dbReference type="HOGENOM" id="CLU_045365_0_0_9"/>
<accession>G7WFL7</accession>
<dbReference type="OrthoDB" id="1792996at2"/>
<sequence>MDINGIYVPSSLNQNQINKFRLGERMLVEVVNKVNEREGVVRFRGQTIAALLETTTQVGEKFWAKVGGFSEGRLLLIREPSLGKSEEAASPSQYLQLTERGLPKNPELLALIKTFTATKMEVFNSLFSNITGTTISDELIVNLIKLLPEWNSLSEENGAEELLSSLRKFGFDYEHRLLQMLKIDTQNKEIEKQSLKDTIKGMLLKAMEGHKEKGSSDNNPISQLLEKITGQQLWLKTGVMDNAYMMLHFPLLDQGEFVPVQIAMESARKGLKMDDQHCRIAIMLETQELGKIGVDAYFNEDSITCRVLSYDLDFLPQLLEVVIPETRVRFAKLGFNLGRIDIGDLDENHEFIHFLEGSRRSGVDILR</sequence>
<dbReference type="AlphaFoldDB" id="G7WFL7"/>
<gene>
    <name evidence="1" type="ordered locus">Desor_3395</name>
</gene>
<dbReference type="PATRIC" id="fig|768706.3.peg.3421"/>
<name>G7WFL7_DESOD</name>